<dbReference type="Ensembl" id="ENSMPUT00000004282.1">
    <property type="protein sequence ID" value="ENSMPUP00000004207.1"/>
    <property type="gene ID" value="ENSMPUG00000004241.1"/>
</dbReference>
<keyword evidence="1" id="KW-0472">Membrane</keyword>
<reference evidence="2" key="1">
    <citation type="submission" date="2024-06" db="UniProtKB">
        <authorList>
            <consortium name="Ensembl"/>
        </authorList>
    </citation>
    <scope>IDENTIFICATION</scope>
</reference>
<protein>
    <submittedName>
        <fullName evidence="2">Uncharacterized protein</fullName>
    </submittedName>
</protein>
<evidence type="ECO:0000256" key="1">
    <source>
        <dbReference type="SAM" id="Phobius"/>
    </source>
</evidence>
<organism evidence="2">
    <name type="scientific">Mustela putorius furo</name>
    <name type="common">European domestic ferret</name>
    <name type="synonym">Mustela furo</name>
    <dbReference type="NCBI Taxonomy" id="9669"/>
    <lineage>
        <taxon>Eukaryota</taxon>
        <taxon>Metazoa</taxon>
        <taxon>Chordata</taxon>
        <taxon>Craniata</taxon>
        <taxon>Vertebrata</taxon>
        <taxon>Euteleostomi</taxon>
        <taxon>Mammalia</taxon>
        <taxon>Eutheria</taxon>
        <taxon>Laurasiatheria</taxon>
        <taxon>Carnivora</taxon>
        <taxon>Caniformia</taxon>
        <taxon>Musteloidea</taxon>
        <taxon>Mustelidae</taxon>
        <taxon>Mustelinae</taxon>
        <taxon>Mustela</taxon>
    </lineage>
</organism>
<dbReference type="InParanoid" id="M3XYQ6"/>
<dbReference type="HOGENOM" id="CLU_1488574_0_0_1"/>
<feature type="transmembrane region" description="Helical" evidence="1">
    <location>
        <begin position="42"/>
        <end position="61"/>
    </location>
</feature>
<proteinExistence type="predicted"/>
<dbReference type="EMBL" id="AEYP01017630">
    <property type="status" value="NOT_ANNOTATED_CDS"/>
    <property type="molecule type" value="Genomic_DNA"/>
</dbReference>
<sequence length="181" mass="17703">MLPEVTGVRVSEELFCVPGVMVDPLLVGEGAVEPKLPLPGGLVLVAAIGVVAAVVFVLFSVDVTVESGTGLDTGTVGVDRAGGVGAVVGDGDFVGAVDDASVGVVVDDGDFVGAVDDASVGVVVDDGDFVGAVDDASVGVVIDDRDFVVVVGGISVGLLDGIIEEADGVGVVLGELMPEVG</sequence>
<dbReference type="EMBL" id="AEYP01017631">
    <property type="status" value="NOT_ANNOTATED_CDS"/>
    <property type="molecule type" value="Genomic_DNA"/>
</dbReference>
<dbReference type="AlphaFoldDB" id="M3XYQ6"/>
<accession>M3XYQ6</accession>
<evidence type="ECO:0000313" key="2">
    <source>
        <dbReference type="Ensembl" id="ENSMPUP00000004207.1"/>
    </source>
</evidence>
<keyword evidence="1" id="KW-0812">Transmembrane</keyword>
<keyword evidence="1" id="KW-1133">Transmembrane helix</keyword>
<name>M3XYQ6_MUSPF</name>